<organism evidence="13 14">
    <name type="scientific">candidate division Kazan bacterium GW2011_GWB1_52_7</name>
    <dbReference type="NCBI Taxonomy" id="1620414"/>
    <lineage>
        <taxon>Bacteria</taxon>
        <taxon>Bacteria division Kazan-3B-28</taxon>
    </lineage>
</organism>
<dbReference type="InterPro" id="IPR014729">
    <property type="entry name" value="Rossmann-like_a/b/a_fold"/>
</dbReference>
<dbReference type="GO" id="GO:0006431">
    <property type="term" value="P:methionyl-tRNA aminoacylation"/>
    <property type="evidence" value="ECO:0007669"/>
    <property type="project" value="InterPro"/>
</dbReference>
<comment type="similarity">
    <text evidence="10">Belongs to the class-I aminoacyl-tRNA synthetase family.</text>
</comment>
<evidence type="ECO:0000256" key="5">
    <source>
        <dbReference type="ARBA" id="ARBA00022741"/>
    </source>
</evidence>
<dbReference type="GO" id="GO:0004825">
    <property type="term" value="F:methionine-tRNA ligase activity"/>
    <property type="evidence" value="ECO:0007669"/>
    <property type="project" value="UniProtKB-EC"/>
</dbReference>
<dbReference type="AlphaFoldDB" id="A0A0G1ZGX5"/>
<dbReference type="Gene3D" id="2.170.220.10">
    <property type="match status" value="1"/>
</dbReference>
<evidence type="ECO:0000256" key="4">
    <source>
        <dbReference type="ARBA" id="ARBA00022598"/>
    </source>
</evidence>
<dbReference type="InterPro" id="IPR023457">
    <property type="entry name" value="Met-tRNA_synth_2"/>
</dbReference>
<feature type="domain" description="Methionyl/Leucyl tRNA synthetase" evidence="11">
    <location>
        <begin position="7"/>
        <end position="140"/>
    </location>
</feature>
<keyword evidence="5 10" id="KW-0547">Nucleotide-binding</keyword>
<dbReference type="SUPFAM" id="SSF47323">
    <property type="entry name" value="Anticodon-binding domain of a subclass of class I aminoacyl-tRNA synthetases"/>
    <property type="match status" value="1"/>
</dbReference>
<evidence type="ECO:0000259" key="11">
    <source>
        <dbReference type="Pfam" id="PF09334"/>
    </source>
</evidence>
<proteinExistence type="inferred from homology"/>
<feature type="domain" description="Methionyl-tRNA synthetase anticodon-binding" evidence="12">
    <location>
        <begin position="397"/>
        <end position="505"/>
    </location>
</feature>
<evidence type="ECO:0000313" key="13">
    <source>
        <dbReference type="EMBL" id="KKW27152.1"/>
    </source>
</evidence>
<dbReference type="PANTHER" id="PTHR43326">
    <property type="entry name" value="METHIONYL-TRNA SYNTHETASE"/>
    <property type="match status" value="1"/>
</dbReference>
<dbReference type="Gene3D" id="3.40.50.620">
    <property type="entry name" value="HUPs"/>
    <property type="match status" value="1"/>
</dbReference>
<evidence type="ECO:0000256" key="6">
    <source>
        <dbReference type="ARBA" id="ARBA00022840"/>
    </source>
</evidence>
<evidence type="ECO:0000256" key="9">
    <source>
        <dbReference type="ARBA" id="ARBA00030904"/>
    </source>
</evidence>
<accession>A0A0G1ZGX5</accession>
<evidence type="ECO:0000256" key="8">
    <source>
        <dbReference type="ARBA" id="ARBA00023146"/>
    </source>
</evidence>
<dbReference type="GO" id="GO:0005524">
    <property type="term" value="F:ATP binding"/>
    <property type="evidence" value="ECO:0007669"/>
    <property type="project" value="UniProtKB-KW"/>
</dbReference>
<name>A0A0G1ZGX5_UNCK3</name>
<dbReference type="InterPro" id="IPR015413">
    <property type="entry name" value="Methionyl/Leucyl_tRNA_Synth"/>
</dbReference>
<keyword evidence="6 10" id="KW-0067">ATP-binding</keyword>
<dbReference type="Gene3D" id="1.10.730.10">
    <property type="entry name" value="Isoleucyl-tRNA Synthetase, Domain 1"/>
    <property type="match status" value="1"/>
</dbReference>
<dbReference type="CDD" id="cd00814">
    <property type="entry name" value="MetRS_core"/>
    <property type="match status" value="1"/>
</dbReference>
<dbReference type="Pfam" id="PF09334">
    <property type="entry name" value="tRNA-synt_1g"/>
    <property type="match status" value="2"/>
</dbReference>
<comment type="caution">
    <text evidence="13">The sequence shown here is derived from an EMBL/GenBank/DDBJ whole genome shotgun (WGS) entry which is preliminary data.</text>
</comment>
<keyword evidence="8 10" id="KW-0030">Aminoacyl-tRNA synthetase</keyword>
<sequence>MDKPKFYITTSIVYANAKPHIGFALELLQADVLARWHRLLGKDVYFLTGTDEHGTKVYETAKTAGQTPEEFVDANAAAVQMLIERLNISNTDFIRTTDQKRHWPTAQKVWQELAAKNAIYKGHYQGLYSLTDEAYITKSEAGSPEYADKKVVELSEDNYLFRLTNYRAEVETALTAIDIQPKHRAKEMLNFVASGLTDVSFSRPKDKLPWGVPVPGDDDQVMYVWCDALTNYISALGYAGDDKNMKYWPADVQVIGKDILRFHSIIWPAMLKVIGLPWPKQMLVHGHILVEGRKMSKSIGNVVDPIELIDKWGADAVRYYLLKEIPTMDDGDYSPTRFRDIYIADLANDLGNLLSRVLTLAKNHCGNLVPNASKELAVHEVGPKRSQKWWQEFGDQISKLQLNAALLSLHKRISDMNRFIDAVQPWSAIKNDPEVAYSGIYGSLQELCHISIALYPFTPATADRMRQQLGLEPINPDTFNFEQETKWDGLPEGHKLGQSEILFPKPN</sequence>
<gene>
    <name evidence="13" type="ORF">VF00_C0001G0087</name>
</gene>
<dbReference type="InterPro" id="IPR041872">
    <property type="entry name" value="Anticodon_Met"/>
</dbReference>
<dbReference type="Pfam" id="PF19303">
    <property type="entry name" value="Anticodon_3"/>
    <property type="match status" value="1"/>
</dbReference>
<evidence type="ECO:0000313" key="14">
    <source>
        <dbReference type="Proteomes" id="UP000034913"/>
    </source>
</evidence>
<evidence type="ECO:0000256" key="2">
    <source>
        <dbReference type="ARBA" id="ARBA00012838"/>
    </source>
</evidence>
<dbReference type="InterPro" id="IPR033911">
    <property type="entry name" value="MetRS_core"/>
</dbReference>
<dbReference type="PATRIC" id="fig|1620414.3.peg.91"/>
<evidence type="ECO:0000256" key="3">
    <source>
        <dbReference type="ARBA" id="ARBA00018753"/>
    </source>
</evidence>
<dbReference type="SUPFAM" id="SSF52374">
    <property type="entry name" value="Nucleotidylyl transferase"/>
    <property type="match status" value="1"/>
</dbReference>
<dbReference type="InterPro" id="IPR009080">
    <property type="entry name" value="tRNAsynth_Ia_anticodon-bd"/>
</dbReference>
<dbReference type="Proteomes" id="UP000034913">
    <property type="component" value="Unassembled WGS sequence"/>
</dbReference>
<feature type="domain" description="Methionyl/Leucyl tRNA synthetase" evidence="11">
    <location>
        <begin position="155"/>
        <end position="358"/>
    </location>
</feature>
<dbReference type="PRINTS" id="PR01041">
    <property type="entry name" value="TRNASYNTHMET"/>
</dbReference>
<dbReference type="NCBIfam" id="TIGR00398">
    <property type="entry name" value="metG"/>
    <property type="match status" value="1"/>
</dbReference>
<keyword evidence="7 10" id="KW-0648">Protein biosynthesis</keyword>
<dbReference type="EC" id="6.1.1.10" evidence="2"/>
<keyword evidence="4 10" id="KW-0436">Ligase</keyword>
<evidence type="ECO:0000256" key="1">
    <source>
        <dbReference type="ARBA" id="ARBA00003314"/>
    </source>
</evidence>
<evidence type="ECO:0000259" key="12">
    <source>
        <dbReference type="Pfam" id="PF19303"/>
    </source>
</evidence>
<dbReference type="InterPro" id="IPR014758">
    <property type="entry name" value="Met-tRNA_synth"/>
</dbReference>
<reference evidence="13 14" key="1">
    <citation type="journal article" date="2015" name="Nature">
        <title>rRNA introns, odd ribosomes, and small enigmatic genomes across a large radiation of phyla.</title>
        <authorList>
            <person name="Brown C.T."/>
            <person name="Hug L.A."/>
            <person name="Thomas B.C."/>
            <person name="Sharon I."/>
            <person name="Castelle C.J."/>
            <person name="Singh A."/>
            <person name="Wilkins M.J."/>
            <person name="Williams K.H."/>
            <person name="Banfield J.F."/>
        </authorList>
    </citation>
    <scope>NUCLEOTIDE SEQUENCE [LARGE SCALE GENOMIC DNA]</scope>
</reference>
<protein>
    <recommendedName>
        <fullName evidence="3">Methionine--tRNA ligase</fullName>
        <ecNumber evidence="2">6.1.1.10</ecNumber>
    </recommendedName>
    <alternativeName>
        <fullName evidence="9">Methionyl-tRNA synthetase</fullName>
    </alternativeName>
</protein>
<evidence type="ECO:0000256" key="10">
    <source>
        <dbReference type="RuleBase" id="RU363039"/>
    </source>
</evidence>
<dbReference type="EMBL" id="LCRB01000001">
    <property type="protein sequence ID" value="KKW27152.1"/>
    <property type="molecule type" value="Genomic_DNA"/>
</dbReference>
<evidence type="ECO:0000256" key="7">
    <source>
        <dbReference type="ARBA" id="ARBA00022917"/>
    </source>
</evidence>
<comment type="function">
    <text evidence="1">Is required not only for elongation of protein synthesis but also for the initiation of all mRNA translation through initiator tRNA(fMet) aminoacylation.</text>
</comment>
<dbReference type="PANTHER" id="PTHR43326:SF1">
    <property type="entry name" value="METHIONINE--TRNA LIGASE, MITOCHONDRIAL"/>
    <property type="match status" value="1"/>
</dbReference>